<dbReference type="SUPFAM" id="SSF53807">
    <property type="entry name" value="Helical backbone' metal receptor"/>
    <property type="match status" value="1"/>
</dbReference>
<keyword evidence="5 6" id="KW-0535">Nitrogen fixation</keyword>
<evidence type="ECO:0000256" key="2">
    <source>
        <dbReference type="ARBA" id="ARBA00005155"/>
    </source>
</evidence>
<evidence type="ECO:0000256" key="1">
    <source>
        <dbReference type="ARBA" id="ARBA00003171"/>
    </source>
</evidence>
<dbReference type="PANTHER" id="PTHR33712">
    <property type="entry name" value="LIGHT-INDEPENDENT PROTOCHLOROPHYLLIDE REDUCTASE SUBUNIT B"/>
    <property type="match status" value="1"/>
</dbReference>
<dbReference type="InterPro" id="IPR050152">
    <property type="entry name" value="ChlB/BchB/BchZ"/>
</dbReference>
<organism evidence="8 9">
    <name type="scientific">Uliginosibacterium flavum</name>
    <dbReference type="NCBI Taxonomy" id="1396831"/>
    <lineage>
        <taxon>Bacteria</taxon>
        <taxon>Pseudomonadati</taxon>
        <taxon>Pseudomonadota</taxon>
        <taxon>Betaproteobacteria</taxon>
        <taxon>Rhodocyclales</taxon>
        <taxon>Zoogloeaceae</taxon>
        <taxon>Uliginosibacterium</taxon>
    </lineage>
</organism>
<protein>
    <recommendedName>
        <fullName evidence="4">Nitrogenase iron-molybdenum cofactor biosynthesis protein NifN</fullName>
    </recommendedName>
</protein>
<dbReference type="RefSeq" id="WP_354600348.1">
    <property type="nucleotide sequence ID" value="NZ_JBEWZI010000005.1"/>
</dbReference>
<accession>A0ABV2TIY6</accession>
<comment type="similarity">
    <text evidence="3 6">Belongs to the NifD/NifK/NifE/NifN family.</text>
</comment>
<comment type="pathway">
    <text evidence="2">Cofactor biosynthesis; Fe-Mo cofactor biosynthesis.</text>
</comment>
<dbReference type="Pfam" id="PF00148">
    <property type="entry name" value="Oxidored_nitro"/>
    <property type="match status" value="1"/>
</dbReference>
<dbReference type="InterPro" id="IPR000510">
    <property type="entry name" value="Nase/OxRdtase_comp1"/>
</dbReference>
<dbReference type="PROSITE" id="PS00699">
    <property type="entry name" value="NITROGENASE_1_1"/>
    <property type="match status" value="1"/>
</dbReference>
<dbReference type="Gene3D" id="6.10.250.1090">
    <property type="match status" value="1"/>
</dbReference>
<evidence type="ECO:0000259" key="7">
    <source>
        <dbReference type="Pfam" id="PF00148"/>
    </source>
</evidence>
<reference evidence="8 9" key="1">
    <citation type="submission" date="2024-07" db="EMBL/GenBank/DDBJ databases">
        <title>Uliginosibacterium flavum JJ3220;KACC:17644.</title>
        <authorList>
            <person name="Kim M.K."/>
        </authorList>
    </citation>
    <scope>NUCLEOTIDE SEQUENCE [LARGE SCALE GENOMIC DNA]</scope>
    <source>
        <strain evidence="8 9">KACC:17644</strain>
    </source>
</reference>
<gene>
    <name evidence="8" type="primary">nifN</name>
    <name evidence="8" type="ORF">ABXR19_06775</name>
</gene>
<dbReference type="InterPro" id="IPR000318">
    <property type="entry name" value="Nase_comp1_CS"/>
</dbReference>
<comment type="caution">
    <text evidence="8">The sequence shown here is derived from an EMBL/GenBank/DDBJ whole genome shotgun (WGS) entry which is preliminary data.</text>
</comment>
<dbReference type="NCBIfam" id="TIGR01285">
    <property type="entry name" value="nifN"/>
    <property type="match status" value="1"/>
</dbReference>
<evidence type="ECO:0000313" key="8">
    <source>
        <dbReference type="EMBL" id="MET7013886.1"/>
    </source>
</evidence>
<evidence type="ECO:0000256" key="3">
    <source>
        <dbReference type="ARBA" id="ARBA00011002"/>
    </source>
</evidence>
<dbReference type="Gene3D" id="3.40.50.1980">
    <property type="entry name" value="Nitrogenase molybdenum iron protein domain"/>
    <property type="match status" value="3"/>
</dbReference>
<keyword evidence="9" id="KW-1185">Reference proteome</keyword>
<dbReference type="CDD" id="cd01966">
    <property type="entry name" value="Nitrogenase_NifN_1"/>
    <property type="match status" value="1"/>
</dbReference>
<comment type="function">
    <text evidence="1">This protein may play a role in the biosynthesis of the prosthetic group of nitrogenase (FeMo cofactor).</text>
</comment>
<evidence type="ECO:0000256" key="6">
    <source>
        <dbReference type="RuleBase" id="RU004021"/>
    </source>
</evidence>
<feature type="domain" description="Nitrogenase/oxidoreductase component 1" evidence="7">
    <location>
        <begin position="21"/>
        <end position="430"/>
    </location>
</feature>
<evidence type="ECO:0000256" key="5">
    <source>
        <dbReference type="ARBA" id="ARBA00023231"/>
    </source>
</evidence>
<dbReference type="PANTHER" id="PTHR33712:SF7">
    <property type="entry name" value="LIGHT-INDEPENDENT PROTOCHLOROPHYLLIDE REDUCTASE SUBUNIT B"/>
    <property type="match status" value="1"/>
</dbReference>
<name>A0ABV2TIY6_9RHOO</name>
<evidence type="ECO:0000313" key="9">
    <source>
        <dbReference type="Proteomes" id="UP001549691"/>
    </source>
</evidence>
<proteinExistence type="inferred from homology"/>
<evidence type="ECO:0000256" key="4">
    <source>
        <dbReference type="ARBA" id="ARBA00013282"/>
    </source>
</evidence>
<sequence length="468" mass="50366">MTEIIKRSKALSVNPLKASSTLGASLAFLGLRRAIPMMHGSQGCTAFGKVFFVRHFREPIPLQTTAMDHVATVMSADENVIEGLRTLCEKSNPDVIGLPTTGLSETQGSDVLRLVRDFRTQCPQFDHIAIVPVSTPDFTGSLETGFAQALEAIIDVLVPVSSCVGRRRRQVNVLASAALTPGDAEVIREWIEAFGLRAVMLPDIGDSLDGHLIEAEHTPLTLGGTPRDEIASMGESIGTLVIGASLSRAADALRTRTGVPDYRFDHLMGLDACDLFTETLAELAGVAVPAKIERQRAQLQDAMVDSHFMTGFLRVAIAAEPDLLAGMSVLLTGCGAEVVAAASPISAEVLKRLPIAQVHIGDLQDLELAAKSQFAQLLIGSSHAVQSAQRLEIPLLRAGFPLYDRLGDFARPWVGYRAARQALFDIANLVLEHHHDTPAYRSVFWSGGPREREVSSLAAQAHAGLVRH</sequence>
<dbReference type="InterPro" id="IPR005975">
    <property type="entry name" value="Nase_Mo-Fe_CF"/>
</dbReference>
<dbReference type="EMBL" id="JBEWZI010000005">
    <property type="protein sequence ID" value="MET7013886.1"/>
    <property type="molecule type" value="Genomic_DNA"/>
</dbReference>
<dbReference type="Proteomes" id="UP001549691">
    <property type="component" value="Unassembled WGS sequence"/>
</dbReference>